<evidence type="ECO:0000256" key="4">
    <source>
        <dbReference type="ARBA" id="ARBA00022618"/>
    </source>
</evidence>
<evidence type="ECO:0000256" key="2">
    <source>
        <dbReference type="ARBA" id="ARBA00004752"/>
    </source>
</evidence>
<evidence type="ECO:0000256" key="9">
    <source>
        <dbReference type="ARBA" id="ARBA00022984"/>
    </source>
</evidence>
<feature type="transmembrane region" description="Helical" evidence="21">
    <location>
        <begin position="14"/>
        <end position="34"/>
    </location>
</feature>
<comment type="catalytic activity">
    <reaction evidence="20">
        <text>[GlcNAc-(1-&gt;4)-Mur2Ac(oyl-L-Ala-gamma-D-Glu-L-Lys-D-Ala-D-Ala)](n)-di-trans,octa-cis-undecaprenyl diphosphate + beta-D-GlcNAc-(1-&gt;4)-Mur2Ac(oyl-L-Ala-gamma-D-Glu-L-Lys-D-Ala-D-Ala)-di-trans,octa-cis-undecaprenyl diphosphate = [GlcNAc-(1-&gt;4)-Mur2Ac(oyl-L-Ala-gamma-D-Glu-L-Lys-D-Ala-D-Ala)](n+1)-di-trans,octa-cis-undecaprenyl diphosphate + di-trans,octa-cis-undecaprenyl diphosphate + H(+)</text>
        <dbReference type="Rhea" id="RHEA:23708"/>
        <dbReference type="Rhea" id="RHEA-COMP:9602"/>
        <dbReference type="Rhea" id="RHEA-COMP:9603"/>
        <dbReference type="ChEBI" id="CHEBI:15378"/>
        <dbReference type="ChEBI" id="CHEBI:58405"/>
        <dbReference type="ChEBI" id="CHEBI:60033"/>
        <dbReference type="ChEBI" id="CHEBI:78435"/>
        <dbReference type="EC" id="2.4.99.28"/>
    </reaction>
</comment>
<keyword evidence="9" id="KW-0573">Peptidoglycan synthesis</keyword>
<keyword evidence="6" id="KW-0808">Transferase</keyword>
<gene>
    <name evidence="22" type="ORF">BGX16_2083</name>
</gene>
<reference evidence="22 23" key="1">
    <citation type="submission" date="2017-11" db="EMBL/GenBank/DDBJ databases">
        <title>Animal gut microbial communities from fecal samples from Wisconsin, USA.</title>
        <authorList>
            <person name="Neumann A."/>
        </authorList>
    </citation>
    <scope>NUCLEOTIDE SEQUENCE [LARGE SCALE GENOMIC DNA]</scope>
    <source>
        <strain evidence="22 23">UWS3</strain>
    </source>
</reference>
<evidence type="ECO:0000256" key="3">
    <source>
        <dbReference type="ARBA" id="ARBA00022475"/>
    </source>
</evidence>
<feature type="transmembrane region" description="Helical" evidence="21">
    <location>
        <begin position="189"/>
        <end position="209"/>
    </location>
</feature>
<comment type="subcellular location">
    <subcellularLocation>
        <location evidence="1">Cell membrane</location>
        <topology evidence="1">Multi-pass membrane protein</topology>
    </subcellularLocation>
</comment>
<dbReference type="GO" id="GO:0032153">
    <property type="term" value="C:cell division site"/>
    <property type="evidence" value="ECO:0007669"/>
    <property type="project" value="TreeGrafter"/>
</dbReference>
<keyword evidence="5" id="KW-0328">Glycosyltransferase</keyword>
<evidence type="ECO:0000256" key="8">
    <source>
        <dbReference type="ARBA" id="ARBA00022960"/>
    </source>
</evidence>
<dbReference type="InterPro" id="IPR013437">
    <property type="entry name" value="FtsW"/>
</dbReference>
<keyword evidence="3" id="KW-1003">Cell membrane</keyword>
<keyword evidence="11 21" id="KW-0472">Membrane</keyword>
<dbReference type="GO" id="GO:0071555">
    <property type="term" value="P:cell wall organization"/>
    <property type="evidence" value="ECO:0007669"/>
    <property type="project" value="UniProtKB-KW"/>
</dbReference>
<dbReference type="Pfam" id="PF01098">
    <property type="entry name" value="FTSW_RODA_SPOVE"/>
    <property type="match status" value="1"/>
</dbReference>
<feature type="transmembrane region" description="Helical" evidence="21">
    <location>
        <begin position="307"/>
        <end position="331"/>
    </location>
</feature>
<dbReference type="EMBL" id="PGEX01000001">
    <property type="protein sequence ID" value="PJJ42067.1"/>
    <property type="molecule type" value="Genomic_DNA"/>
</dbReference>
<dbReference type="Proteomes" id="UP000231134">
    <property type="component" value="Unassembled WGS sequence"/>
</dbReference>
<dbReference type="GO" id="GO:0005886">
    <property type="term" value="C:plasma membrane"/>
    <property type="evidence" value="ECO:0007669"/>
    <property type="project" value="UniProtKB-SubCell"/>
</dbReference>
<evidence type="ECO:0000256" key="21">
    <source>
        <dbReference type="SAM" id="Phobius"/>
    </source>
</evidence>
<evidence type="ECO:0000256" key="14">
    <source>
        <dbReference type="ARBA" id="ARBA00032370"/>
    </source>
</evidence>
<evidence type="ECO:0000256" key="18">
    <source>
        <dbReference type="ARBA" id="ARBA00041418"/>
    </source>
</evidence>
<evidence type="ECO:0000256" key="11">
    <source>
        <dbReference type="ARBA" id="ARBA00023136"/>
    </source>
</evidence>
<evidence type="ECO:0000256" key="7">
    <source>
        <dbReference type="ARBA" id="ARBA00022692"/>
    </source>
</evidence>
<keyword evidence="8" id="KW-0133">Cell shape</keyword>
<feature type="transmembrane region" description="Helical" evidence="21">
    <location>
        <begin position="46"/>
        <end position="68"/>
    </location>
</feature>
<protein>
    <recommendedName>
        <fullName evidence="17">Probable peptidoglycan glycosyltransferase FtsW</fullName>
        <ecNumber evidence="19">2.4.99.28</ecNumber>
    </recommendedName>
    <alternativeName>
        <fullName evidence="18">Cell division protein FtsW</fullName>
    </alternativeName>
    <alternativeName>
        <fullName evidence="15">Cell wall polymerase</fullName>
    </alternativeName>
    <alternativeName>
        <fullName evidence="14">Peptidoglycan polymerase</fullName>
    </alternativeName>
</protein>
<evidence type="ECO:0000256" key="10">
    <source>
        <dbReference type="ARBA" id="ARBA00022989"/>
    </source>
</evidence>
<evidence type="ECO:0000256" key="15">
    <source>
        <dbReference type="ARBA" id="ARBA00033270"/>
    </source>
</evidence>
<keyword evidence="4 22" id="KW-0132">Cell division</keyword>
<dbReference type="GO" id="GO:0015648">
    <property type="term" value="F:lipid-linked peptidoglycan transporter activity"/>
    <property type="evidence" value="ECO:0007669"/>
    <property type="project" value="TreeGrafter"/>
</dbReference>
<dbReference type="GO" id="GO:0008360">
    <property type="term" value="P:regulation of cell shape"/>
    <property type="evidence" value="ECO:0007669"/>
    <property type="project" value="UniProtKB-KW"/>
</dbReference>
<evidence type="ECO:0000256" key="12">
    <source>
        <dbReference type="ARBA" id="ARBA00023306"/>
    </source>
</evidence>
<dbReference type="GO" id="GO:0051301">
    <property type="term" value="P:cell division"/>
    <property type="evidence" value="ECO:0007669"/>
    <property type="project" value="UniProtKB-KW"/>
</dbReference>
<keyword evidence="23" id="KW-1185">Reference proteome</keyword>
<feature type="transmembrane region" description="Helical" evidence="21">
    <location>
        <begin position="343"/>
        <end position="361"/>
    </location>
</feature>
<proteinExistence type="inferred from homology"/>
<comment type="caution">
    <text evidence="22">The sequence shown here is derived from an EMBL/GenBank/DDBJ whole genome shotgun (WGS) entry which is preliminary data.</text>
</comment>
<keyword evidence="13" id="KW-0961">Cell wall biogenesis/degradation</keyword>
<dbReference type="AlphaFoldDB" id="A0A2M9A8Y1"/>
<feature type="transmembrane region" description="Helical" evidence="21">
    <location>
        <begin position="167"/>
        <end position="184"/>
    </location>
</feature>
<evidence type="ECO:0000256" key="17">
    <source>
        <dbReference type="ARBA" id="ARBA00041185"/>
    </source>
</evidence>
<feature type="transmembrane region" description="Helical" evidence="21">
    <location>
        <begin position="274"/>
        <end position="295"/>
    </location>
</feature>
<organism evidence="22 23">
    <name type="scientific">Hallerella succinigenes</name>
    <dbReference type="NCBI Taxonomy" id="1896222"/>
    <lineage>
        <taxon>Bacteria</taxon>
        <taxon>Pseudomonadati</taxon>
        <taxon>Fibrobacterota</taxon>
        <taxon>Fibrobacteria</taxon>
        <taxon>Fibrobacterales</taxon>
        <taxon>Fibrobacteraceae</taxon>
        <taxon>Hallerella</taxon>
    </lineage>
</organism>
<dbReference type="GO" id="GO:0008955">
    <property type="term" value="F:peptidoglycan glycosyltransferase activity"/>
    <property type="evidence" value="ECO:0007669"/>
    <property type="project" value="UniProtKB-EC"/>
</dbReference>
<evidence type="ECO:0000256" key="5">
    <source>
        <dbReference type="ARBA" id="ARBA00022676"/>
    </source>
</evidence>
<sequence length="379" mass="41560">MNSRLNSILAFDKLLLLAVVVLLAMGLFVIYTGSNFHAMELGRPSYFYVLKHLRVILFGFVILAFLTVLDHKIFHKLSHAMFLVCLVALVAVVVTGAVTKGAARWLSIGGMSLQPSELMKIAMFAYMSRRLTELGDEIKDFKRGYIQPLVTLGIVCGLILLQPNFSMALLVGATTYVLFFTAGVKVRYLLLSFVPIGLGALAIGLAAPYRLKRLQAWLHPEEHIKEGGYQLYNALISLGHGGWLGTGIGKGTQKLGFLPESYKDVAYSLMGEELGFFGTMIVLVLFGFIVYRGFMIARNANSRFAKYFAVCLTSSLAFNVIFHVFVCTGLMPTTGQPMPFISYGGTNLVVSMASIGILLNISRPGTGMNIVEPVFHEQG</sequence>
<evidence type="ECO:0000256" key="19">
    <source>
        <dbReference type="ARBA" id="ARBA00044770"/>
    </source>
</evidence>
<dbReference type="InterPro" id="IPR001182">
    <property type="entry name" value="FtsW/RodA"/>
</dbReference>
<evidence type="ECO:0000256" key="16">
    <source>
        <dbReference type="ARBA" id="ARBA00038053"/>
    </source>
</evidence>
<dbReference type="PANTHER" id="PTHR30474:SF2">
    <property type="entry name" value="PEPTIDOGLYCAN GLYCOSYLTRANSFERASE FTSW-RELATED"/>
    <property type="match status" value="1"/>
</dbReference>
<evidence type="ECO:0000256" key="6">
    <source>
        <dbReference type="ARBA" id="ARBA00022679"/>
    </source>
</evidence>
<name>A0A2M9A8Y1_9BACT</name>
<feature type="transmembrane region" description="Helical" evidence="21">
    <location>
        <begin position="80"/>
        <end position="99"/>
    </location>
</feature>
<dbReference type="GO" id="GO:0009252">
    <property type="term" value="P:peptidoglycan biosynthetic process"/>
    <property type="evidence" value="ECO:0007669"/>
    <property type="project" value="UniProtKB-KW"/>
</dbReference>
<keyword evidence="10 21" id="KW-1133">Transmembrane helix</keyword>
<accession>A0A2M9A8Y1</accession>
<comment type="similarity">
    <text evidence="16">Belongs to the SEDS family. FtsW subfamily.</text>
</comment>
<evidence type="ECO:0000313" key="23">
    <source>
        <dbReference type="Proteomes" id="UP000231134"/>
    </source>
</evidence>
<evidence type="ECO:0000256" key="13">
    <source>
        <dbReference type="ARBA" id="ARBA00023316"/>
    </source>
</evidence>
<comment type="pathway">
    <text evidence="2">Cell wall biogenesis; peptidoglycan biosynthesis.</text>
</comment>
<dbReference type="PANTHER" id="PTHR30474">
    <property type="entry name" value="CELL CYCLE PROTEIN"/>
    <property type="match status" value="1"/>
</dbReference>
<keyword evidence="12" id="KW-0131">Cell cycle</keyword>
<dbReference type="EC" id="2.4.99.28" evidence="19"/>
<evidence type="ECO:0000256" key="1">
    <source>
        <dbReference type="ARBA" id="ARBA00004651"/>
    </source>
</evidence>
<keyword evidence="7 21" id="KW-0812">Transmembrane</keyword>
<dbReference type="NCBIfam" id="TIGR02614">
    <property type="entry name" value="ftsW"/>
    <property type="match status" value="1"/>
</dbReference>
<evidence type="ECO:0000256" key="20">
    <source>
        <dbReference type="ARBA" id="ARBA00049902"/>
    </source>
</evidence>
<evidence type="ECO:0000313" key="22">
    <source>
        <dbReference type="EMBL" id="PJJ42067.1"/>
    </source>
</evidence>